<keyword evidence="4 5" id="KW-0472">Membrane</keyword>
<accession>A0A1J1EM34</accession>
<dbReference type="Pfam" id="PF06305">
    <property type="entry name" value="LapA_dom"/>
    <property type="match status" value="1"/>
</dbReference>
<evidence type="ECO:0000259" key="6">
    <source>
        <dbReference type="Pfam" id="PF06305"/>
    </source>
</evidence>
<dbReference type="Proteomes" id="UP000825379">
    <property type="component" value="Chromosome"/>
</dbReference>
<proteinExistence type="predicted"/>
<feature type="transmembrane region" description="Helical" evidence="5">
    <location>
        <begin position="38"/>
        <end position="66"/>
    </location>
</feature>
<dbReference type="EMBL" id="LR027517">
    <property type="protein sequence ID" value="VCU52769.1"/>
    <property type="molecule type" value="Genomic_DNA"/>
</dbReference>
<name>A0A1J1EM34_THETH</name>
<evidence type="ECO:0000256" key="5">
    <source>
        <dbReference type="SAM" id="Phobius"/>
    </source>
</evidence>
<evidence type="ECO:0000256" key="2">
    <source>
        <dbReference type="ARBA" id="ARBA00022692"/>
    </source>
</evidence>
<evidence type="ECO:0000256" key="3">
    <source>
        <dbReference type="ARBA" id="ARBA00022989"/>
    </source>
</evidence>
<evidence type="ECO:0000313" key="7">
    <source>
        <dbReference type="EMBL" id="BCZ87072.1"/>
    </source>
</evidence>
<dbReference type="AlphaFoldDB" id="A0A1J1EM34"/>
<dbReference type="Proteomes" id="UP000279841">
    <property type="component" value="Chromosome"/>
</dbReference>
<keyword evidence="1" id="KW-1003">Cell membrane</keyword>
<dbReference type="RefSeq" id="WP_011228484.1">
    <property type="nucleotide sequence ID" value="NZ_AP019792.1"/>
</dbReference>
<dbReference type="InterPro" id="IPR010445">
    <property type="entry name" value="LapA_dom"/>
</dbReference>
<evidence type="ECO:0000256" key="1">
    <source>
        <dbReference type="ARBA" id="ARBA00022475"/>
    </source>
</evidence>
<feature type="transmembrane region" description="Helical" evidence="5">
    <location>
        <begin position="7"/>
        <end position="26"/>
    </location>
</feature>
<reference evidence="8 9" key="1">
    <citation type="submission" date="2018-10" db="EMBL/GenBank/DDBJ databases">
        <authorList>
            <person name="Peiro R."/>
            <person name="Begona"/>
            <person name="Cbmso G."/>
            <person name="Lopez M."/>
            <person name="Gonzalez S."/>
            <person name="Sacristan E."/>
            <person name="Castillo E."/>
        </authorList>
    </citation>
    <scope>NUCLEOTIDE SEQUENCE [LARGE SCALE GENOMIC DNA]</scope>
    <source>
        <strain evidence="8">TTHNAR1</strain>
    </source>
</reference>
<keyword evidence="3 5" id="KW-1133">Transmembrane helix</keyword>
<evidence type="ECO:0000256" key="4">
    <source>
        <dbReference type="ARBA" id="ARBA00023136"/>
    </source>
</evidence>
<evidence type="ECO:0000313" key="9">
    <source>
        <dbReference type="Proteomes" id="UP000279841"/>
    </source>
</evidence>
<gene>
    <name evidence="7" type="ORF">TthAA11_12540</name>
    <name evidence="8" type="ORF">TTHN1_00523</name>
</gene>
<evidence type="ECO:0000313" key="8">
    <source>
        <dbReference type="EMBL" id="VCU52769.1"/>
    </source>
</evidence>
<organism evidence="8 9">
    <name type="scientific">Thermus thermophilus</name>
    <dbReference type="NCBI Taxonomy" id="274"/>
    <lineage>
        <taxon>Bacteria</taxon>
        <taxon>Thermotogati</taxon>
        <taxon>Deinococcota</taxon>
        <taxon>Deinococci</taxon>
        <taxon>Thermales</taxon>
        <taxon>Thermaceae</taxon>
        <taxon>Thermus</taxon>
    </lineage>
</organism>
<dbReference type="GO" id="GO:0005886">
    <property type="term" value="C:plasma membrane"/>
    <property type="evidence" value="ECO:0007669"/>
    <property type="project" value="InterPro"/>
</dbReference>
<dbReference type="GeneID" id="3170126"/>
<feature type="domain" description="Lipopolysaccharide assembly protein A" evidence="6">
    <location>
        <begin position="37"/>
        <end position="84"/>
    </location>
</feature>
<protein>
    <recommendedName>
        <fullName evidence="6">Lipopolysaccharide assembly protein A domain-containing protein</fullName>
    </recommendedName>
</protein>
<sequence>MALVNWLLLVSGLLVAGTGLYLYGTYPFLALPTPWGPWPLYLLLPGAFLLGLGVGGLYALGLAWAGRRERAAAWRRVRALEREVAELKKARIEEIPRIPDRDLEA</sequence>
<reference evidence="7" key="2">
    <citation type="submission" date="2021-07" db="EMBL/GenBank/DDBJ databases">
        <title>Complete genome sequences of four Thermus thermophilus strains isolated from Arima Hot Spring in Japan.</title>
        <authorList>
            <person name="Tomariguchi N."/>
            <person name="Ueno Y."/>
            <person name="Miyazaki K."/>
        </authorList>
    </citation>
    <scope>NUCLEOTIDE SEQUENCE</scope>
    <source>
        <strain evidence="7">AA1-1</strain>
    </source>
</reference>
<keyword evidence="2 5" id="KW-0812">Transmembrane</keyword>
<dbReference type="EMBL" id="AP024926">
    <property type="protein sequence ID" value="BCZ87072.1"/>
    <property type="molecule type" value="Genomic_DNA"/>
</dbReference>